<dbReference type="RefSeq" id="XP_018736658.1">
    <property type="nucleotide sequence ID" value="XM_018882264.1"/>
</dbReference>
<dbReference type="GO" id="GO:0071541">
    <property type="term" value="C:eukaryotic translation initiation factor 3 complex, eIF3m"/>
    <property type="evidence" value="ECO:0007669"/>
    <property type="project" value="EnsemblFungi"/>
</dbReference>
<dbReference type="InterPro" id="IPR027516">
    <property type="entry name" value="EIF3C"/>
</dbReference>
<dbReference type="OrthoDB" id="29647at2759"/>
<dbReference type="PROSITE" id="PS50250">
    <property type="entry name" value="PCI"/>
    <property type="match status" value="1"/>
</dbReference>
<dbReference type="PANTHER" id="PTHR13937:SF0">
    <property type="entry name" value="EUKARYOTIC TRANSLATION INITIATION FACTOR 3 SUBUNIT C-RELATED"/>
    <property type="match status" value="1"/>
</dbReference>
<dbReference type="GO" id="GO:0008541">
    <property type="term" value="C:proteasome regulatory particle, lid subcomplex"/>
    <property type="evidence" value="ECO:0007669"/>
    <property type="project" value="UniProtKB-ARBA"/>
</dbReference>
<comment type="function">
    <text evidence="4">Component of the eukaryotic translation initiation factor 3 (eIF-3) complex, which is involved in protein synthesis of a specialized repertoire of mRNAs and, together with other initiation factors, stimulates binding of mRNA and methionyl-tRNAi to the 40S ribosome. The eIF-3 complex specifically targets and initiates translation of a subset of mRNAs involved in cell proliferation.</text>
</comment>
<keyword evidence="8" id="KW-1185">Reference proteome</keyword>
<feature type="region of interest" description="Disordered" evidence="5">
    <location>
        <begin position="354"/>
        <end position="378"/>
    </location>
</feature>
<name>A0A167EKD9_9ASCO</name>
<dbReference type="GO" id="GO:0033290">
    <property type="term" value="C:eukaryotic 48S preinitiation complex"/>
    <property type="evidence" value="ECO:0007669"/>
    <property type="project" value="UniProtKB-UniRule"/>
</dbReference>
<protein>
    <recommendedName>
        <fullName evidence="4">Eukaryotic translation initiation factor 3 subunit C</fullName>
        <shortName evidence="4">eIF3c</shortName>
    </recommendedName>
    <alternativeName>
        <fullName evidence="4">Eukaryotic translation initiation factor 3 93 kDa subunit homolog</fullName>
        <shortName evidence="4">eIF3 p93</shortName>
    </alternativeName>
    <alternativeName>
        <fullName evidence="4">Translation initiation factor eIF3, p93 subunit homolog</fullName>
    </alternativeName>
</protein>
<dbReference type="KEGG" id="slb:AWJ20_5140"/>
<keyword evidence="3 4" id="KW-0648">Protein biosynthesis</keyword>
<feature type="region of interest" description="Disordered" evidence="5">
    <location>
        <begin position="1"/>
        <end position="93"/>
    </location>
</feature>
<dbReference type="PANTHER" id="PTHR13937">
    <property type="entry name" value="EUKARYOTIC TRANSLATION INITATION FACTOR 3, SUBUNIT 8 EIF3S8 -RELATED"/>
    <property type="match status" value="1"/>
</dbReference>
<dbReference type="SMART" id="SM00088">
    <property type="entry name" value="PINT"/>
    <property type="match status" value="1"/>
</dbReference>
<dbReference type="InterPro" id="IPR008905">
    <property type="entry name" value="EIF3C_N_dom"/>
</dbReference>
<feature type="compositionally biased region" description="Polar residues" evidence="5">
    <location>
        <begin position="830"/>
        <end position="845"/>
    </location>
</feature>
<reference evidence="7 8" key="1">
    <citation type="submission" date="2016-02" db="EMBL/GenBank/DDBJ databases">
        <title>Complete genome sequence and transcriptome regulation of the pentose utilising yeast Sugiyamaella lignohabitans.</title>
        <authorList>
            <person name="Bellasio M."/>
            <person name="Peymann A."/>
            <person name="Valli M."/>
            <person name="Sipitzky M."/>
            <person name="Graf A."/>
            <person name="Sauer M."/>
            <person name="Marx H."/>
            <person name="Mattanovich D."/>
        </authorList>
    </citation>
    <scope>NUCLEOTIDE SEQUENCE [LARGE SCALE GENOMIC DNA]</scope>
    <source>
        <strain evidence="7 8">CBS 10342</strain>
    </source>
</reference>
<keyword evidence="2 4" id="KW-0396">Initiation factor</keyword>
<accession>A0A167EKD9</accession>
<dbReference type="Pfam" id="PF01399">
    <property type="entry name" value="PCI"/>
    <property type="match status" value="1"/>
</dbReference>
<feature type="compositionally biased region" description="Acidic residues" evidence="5">
    <location>
        <begin position="14"/>
        <end position="56"/>
    </location>
</feature>
<evidence type="ECO:0000256" key="2">
    <source>
        <dbReference type="ARBA" id="ARBA00022540"/>
    </source>
</evidence>
<dbReference type="HAMAP" id="MF_03002">
    <property type="entry name" value="eIF3c"/>
    <property type="match status" value="1"/>
</dbReference>
<evidence type="ECO:0000313" key="8">
    <source>
        <dbReference type="Proteomes" id="UP000189580"/>
    </source>
</evidence>
<keyword evidence="1 4" id="KW-0963">Cytoplasm</keyword>
<dbReference type="Pfam" id="PF05470">
    <property type="entry name" value="eIF-3c_N"/>
    <property type="match status" value="1"/>
</dbReference>
<comment type="similarity">
    <text evidence="4">Belongs to the eIF-3 subunit C family.</text>
</comment>
<evidence type="ECO:0000256" key="5">
    <source>
        <dbReference type="SAM" id="MobiDB-lite"/>
    </source>
</evidence>
<gene>
    <name evidence="4 7" type="primary">NIP1</name>
    <name evidence="7" type="ORF">AWJ20_5140</name>
</gene>
<feature type="domain" description="PCI" evidence="6">
    <location>
        <begin position="624"/>
        <end position="798"/>
    </location>
</feature>
<dbReference type="EMBL" id="CP014502">
    <property type="protein sequence ID" value="ANB14181.1"/>
    <property type="molecule type" value="Genomic_DNA"/>
</dbReference>
<comment type="subunit">
    <text evidence="4">Component of the eukaryotic translation initiation factor 3 (eIF-3) complex.</text>
</comment>
<sequence>MSKFFAGSDSESSSSDEELYSSSGEEDKDVSSSEEESSEEDDSEDESSDEESDEETGGAKKGTPGYYMRNQFLKGGSSAGADSDEESEDEGKRIVKSAKDKLVDEIDASIKAIENAKRINDWVAISGEFDKVNRLAERAGKQYSTTPPQYINMLMELDEFAQEAVKNEKQAKKKMNASNSRALNTIKQRIKKTSKGFETKIAAYKSDPELYQRELKGETTPQPEATASFKKTTVASTTSTTVAAADDNDGFSTVGKAGKVLQYTPENIFKTLISIVESRGKKNTDRAEQIKTLEELNKVATTPYQKISVLLMLIPIRFDLTSAGSVVPTQNWKAAEQDIRALFTVLEENASTYRVSESASEPEDIEEGPTAGPDGVKEIPGSVTSLIERLDDEFTRALQNIDPHTTEYVDRLRDEADLYTLIIRGQLYLESSLKQGQQPHTSEALSRLLVRRLDHIYYKPTSVIINSERDAWDKIRSADVTSKQLITPRISGDVAVTDKSYTIQLIDRICSVLYQQQSTIFRSKAMLSHIYHYALNDYYFKARDLFLMSHLQSSIHTADPTIQVLYNRALVQVGLCAFRIGLIVECQQSLQEICSSSRLKELLGQGVTKFGQVSAPDKQRLLPFHMHINLELLECVYLTASLLIEIPLMASLGNSIDAKKKIVSKPFRRMLDYHDRQVFSGPAENTRDHIMQAGKALLNGDWTSSRDLLTSIKIWSLLSNAEEIKTMLGVKVQEEGLRTYIFNYGSCYQSLSISILSSLFELSERKVSAIVSKMIATEEIAAALDQKSNSIVFRKGVELSNLQVLAQALADKSVQLAERNERLAAGGHQLSEQGNTSGPNKPSGQSGQGDRYNNDRSSNQRGQNRQGNSGRRENQQPRPIRA</sequence>
<evidence type="ECO:0000256" key="3">
    <source>
        <dbReference type="ARBA" id="ARBA00022917"/>
    </source>
</evidence>
<dbReference type="GO" id="GO:0016282">
    <property type="term" value="C:eukaryotic 43S preinitiation complex"/>
    <property type="evidence" value="ECO:0007669"/>
    <property type="project" value="UniProtKB-UniRule"/>
</dbReference>
<dbReference type="GO" id="GO:0003743">
    <property type="term" value="F:translation initiation factor activity"/>
    <property type="evidence" value="ECO:0007669"/>
    <property type="project" value="UniProtKB-UniRule"/>
</dbReference>
<dbReference type="Proteomes" id="UP000189580">
    <property type="component" value="Chromosome d"/>
</dbReference>
<dbReference type="AlphaFoldDB" id="A0A167EKD9"/>
<evidence type="ECO:0000259" key="6">
    <source>
        <dbReference type="PROSITE" id="PS50250"/>
    </source>
</evidence>
<dbReference type="FunFam" id="1.10.10.10:FF:000300">
    <property type="entry name" value="Eukaryotic translation initiation factor 3 subunit C"/>
    <property type="match status" value="1"/>
</dbReference>
<dbReference type="Gene3D" id="1.10.10.10">
    <property type="entry name" value="Winged helix-like DNA-binding domain superfamily/Winged helix DNA-binding domain"/>
    <property type="match status" value="1"/>
</dbReference>
<evidence type="ECO:0000256" key="1">
    <source>
        <dbReference type="ARBA" id="ARBA00022490"/>
    </source>
</evidence>
<dbReference type="GO" id="GO:0003723">
    <property type="term" value="F:RNA binding"/>
    <property type="evidence" value="ECO:0007669"/>
    <property type="project" value="InterPro"/>
</dbReference>
<organism evidence="7 8">
    <name type="scientific">Sugiyamaella lignohabitans</name>
    <dbReference type="NCBI Taxonomy" id="796027"/>
    <lineage>
        <taxon>Eukaryota</taxon>
        <taxon>Fungi</taxon>
        <taxon>Dikarya</taxon>
        <taxon>Ascomycota</taxon>
        <taxon>Saccharomycotina</taxon>
        <taxon>Dipodascomycetes</taxon>
        <taxon>Dipodascales</taxon>
        <taxon>Trichomonascaceae</taxon>
        <taxon>Sugiyamaella</taxon>
    </lineage>
</organism>
<comment type="subcellular location">
    <subcellularLocation>
        <location evidence="4">Cytoplasm</location>
    </subcellularLocation>
</comment>
<dbReference type="GO" id="GO:0071540">
    <property type="term" value="C:eukaryotic translation initiation factor 3 complex, eIF3e"/>
    <property type="evidence" value="ECO:0007669"/>
    <property type="project" value="EnsemblFungi"/>
</dbReference>
<feature type="region of interest" description="Disordered" evidence="5">
    <location>
        <begin position="826"/>
        <end position="882"/>
    </location>
</feature>
<dbReference type="SUPFAM" id="SSF46785">
    <property type="entry name" value="Winged helix' DNA-binding domain"/>
    <property type="match status" value="1"/>
</dbReference>
<dbReference type="GeneID" id="30037350"/>
<dbReference type="InterPro" id="IPR036390">
    <property type="entry name" value="WH_DNA-bd_sf"/>
</dbReference>
<dbReference type="GO" id="GO:0001732">
    <property type="term" value="P:formation of cytoplasmic translation initiation complex"/>
    <property type="evidence" value="ECO:0007669"/>
    <property type="project" value="UniProtKB-UniRule"/>
</dbReference>
<evidence type="ECO:0000313" key="7">
    <source>
        <dbReference type="EMBL" id="ANB14181.1"/>
    </source>
</evidence>
<evidence type="ECO:0000256" key="4">
    <source>
        <dbReference type="HAMAP-Rule" id="MF_03002"/>
    </source>
</evidence>
<dbReference type="InterPro" id="IPR036388">
    <property type="entry name" value="WH-like_DNA-bd_sf"/>
</dbReference>
<dbReference type="GO" id="GO:0031369">
    <property type="term" value="F:translation initiation factor binding"/>
    <property type="evidence" value="ECO:0007669"/>
    <property type="project" value="InterPro"/>
</dbReference>
<dbReference type="InterPro" id="IPR000717">
    <property type="entry name" value="PCI_dom"/>
</dbReference>
<feature type="compositionally biased region" description="Low complexity" evidence="5">
    <location>
        <begin position="855"/>
        <end position="869"/>
    </location>
</feature>
<proteinExistence type="inferred from homology"/>